<evidence type="ECO:0000313" key="3">
    <source>
        <dbReference type="EMBL" id="KAK1794134.1"/>
    </source>
</evidence>
<dbReference type="Proteomes" id="UP001239994">
    <property type="component" value="Unassembled WGS sequence"/>
</dbReference>
<accession>A0AAD9DVB6</accession>
<organism evidence="3 4">
    <name type="scientific">Electrophorus voltai</name>
    <dbReference type="NCBI Taxonomy" id="2609070"/>
    <lineage>
        <taxon>Eukaryota</taxon>
        <taxon>Metazoa</taxon>
        <taxon>Chordata</taxon>
        <taxon>Craniata</taxon>
        <taxon>Vertebrata</taxon>
        <taxon>Euteleostomi</taxon>
        <taxon>Actinopterygii</taxon>
        <taxon>Neopterygii</taxon>
        <taxon>Teleostei</taxon>
        <taxon>Ostariophysi</taxon>
        <taxon>Gymnotiformes</taxon>
        <taxon>Gymnotoidei</taxon>
        <taxon>Gymnotidae</taxon>
        <taxon>Electrophorus</taxon>
    </lineage>
</organism>
<protein>
    <submittedName>
        <fullName evidence="3">Uncharacterized protein</fullName>
    </submittedName>
</protein>
<gene>
    <name evidence="3" type="ORF">P4O66_011032</name>
</gene>
<feature type="non-terminal residue" evidence="3">
    <location>
        <position position="1"/>
    </location>
</feature>
<feature type="transmembrane region" description="Helical" evidence="2">
    <location>
        <begin position="199"/>
        <end position="217"/>
    </location>
</feature>
<feature type="region of interest" description="Disordered" evidence="1">
    <location>
        <begin position="111"/>
        <end position="137"/>
    </location>
</feature>
<proteinExistence type="predicted"/>
<comment type="caution">
    <text evidence="3">The sequence shown here is derived from an EMBL/GenBank/DDBJ whole genome shotgun (WGS) entry which is preliminary data.</text>
</comment>
<dbReference type="EMBL" id="JAROKS010000017">
    <property type="protein sequence ID" value="KAK1794134.1"/>
    <property type="molecule type" value="Genomic_DNA"/>
</dbReference>
<dbReference type="AlphaFoldDB" id="A0AAD9DVB6"/>
<sequence>MTEHRLPKDAWDERLPQQGKVLQEDFWGALSVVQDCTLRSPTDLRRTTGTGTVTTSTRSLTQQAPMWTTRKAMRIMERVGSLLTLVSSWTRNFTVWEILMEVEEVFYKDPPSAMDTASADSKSDEPSATKAPPKAPPRVFCSGASKLPCVNHREAASSSHQDTPLPKEHSPRACALMPKPCRGKRERHQCPPQRQAKQLVRLLAIPIHVTLSVPIALPVPISVTIPVFVVVFVPVFLPSGSYGVTWSSCLTIWHRFHGHGPIG</sequence>
<keyword evidence="2" id="KW-0812">Transmembrane</keyword>
<feature type="region of interest" description="Disordered" evidence="1">
    <location>
        <begin position="153"/>
        <end position="172"/>
    </location>
</feature>
<evidence type="ECO:0000256" key="1">
    <source>
        <dbReference type="SAM" id="MobiDB-lite"/>
    </source>
</evidence>
<name>A0AAD9DVB6_9TELE</name>
<keyword evidence="4" id="KW-1185">Reference proteome</keyword>
<evidence type="ECO:0000256" key="2">
    <source>
        <dbReference type="SAM" id="Phobius"/>
    </source>
</evidence>
<feature type="transmembrane region" description="Helical" evidence="2">
    <location>
        <begin position="223"/>
        <end position="245"/>
    </location>
</feature>
<keyword evidence="2" id="KW-0472">Membrane</keyword>
<evidence type="ECO:0000313" key="4">
    <source>
        <dbReference type="Proteomes" id="UP001239994"/>
    </source>
</evidence>
<reference evidence="3" key="1">
    <citation type="submission" date="2023-03" db="EMBL/GenBank/DDBJ databases">
        <title>Electrophorus voltai genome.</title>
        <authorList>
            <person name="Bian C."/>
        </authorList>
    </citation>
    <scope>NUCLEOTIDE SEQUENCE</scope>
    <source>
        <strain evidence="3">CB-2022</strain>
        <tissue evidence="3">Muscle</tissue>
    </source>
</reference>
<keyword evidence="2" id="KW-1133">Transmembrane helix</keyword>